<evidence type="ECO:0000256" key="2">
    <source>
        <dbReference type="ARBA" id="ARBA00022448"/>
    </source>
</evidence>
<organism evidence="11 12">
    <name type="scientific">Elaphomyces granulatus</name>
    <dbReference type="NCBI Taxonomy" id="519963"/>
    <lineage>
        <taxon>Eukaryota</taxon>
        <taxon>Fungi</taxon>
        <taxon>Dikarya</taxon>
        <taxon>Ascomycota</taxon>
        <taxon>Pezizomycotina</taxon>
        <taxon>Eurotiomycetes</taxon>
        <taxon>Eurotiomycetidae</taxon>
        <taxon>Eurotiales</taxon>
        <taxon>Elaphomycetaceae</taxon>
        <taxon>Elaphomyces</taxon>
    </lineage>
</organism>
<evidence type="ECO:0000256" key="4">
    <source>
        <dbReference type="ARBA" id="ARBA00023034"/>
    </source>
</evidence>
<evidence type="ECO:0000259" key="10">
    <source>
        <dbReference type="Pfam" id="PF24598"/>
    </source>
</evidence>
<comment type="similarity">
    <text evidence="6">Belongs to the DOP1 family.</text>
</comment>
<evidence type="ECO:0000256" key="5">
    <source>
        <dbReference type="ARBA" id="ARBA00023136"/>
    </source>
</evidence>
<feature type="compositionally biased region" description="Low complexity" evidence="7">
    <location>
        <begin position="9"/>
        <end position="22"/>
    </location>
</feature>
<evidence type="ECO:0000256" key="7">
    <source>
        <dbReference type="SAM" id="MobiDB-lite"/>
    </source>
</evidence>
<keyword evidence="5" id="KW-0472">Membrane</keyword>
<dbReference type="GO" id="GO:0015031">
    <property type="term" value="P:protein transport"/>
    <property type="evidence" value="ECO:0007669"/>
    <property type="project" value="UniProtKB-KW"/>
</dbReference>
<dbReference type="GO" id="GO:0005802">
    <property type="term" value="C:trans-Golgi network"/>
    <property type="evidence" value="ECO:0007669"/>
    <property type="project" value="TreeGrafter"/>
</dbReference>
<feature type="domain" description="DOP1 N-terminal" evidence="8">
    <location>
        <begin position="37"/>
        <end position="364"/>
    </location>
</feature>
<dbReference type="OrthoDB" id="297643at2759"/>
<dbReference type="GO" id="GO:0005829">
    <property type="term" value="C:cytosol"/>
    <property type="evidence" value="ECO:0007669"/>
    <property type="project" value="GOC"/>
</dbReference>
<feature type="region of interest" description="Disordered" evidence="7">
    <location>
        <begin position="1"/>
        <end position="30"/>
    </location>
</feature>
<dbReference type="InterPro" id="IPR056458">
    <property type="entry name" value="TPR_DOP1_M"/>
</dbReference>
<comment type="subcellular location">
    <subcellularLocation>
        <location evidence="1">Golgi apparatus membrane</location>
        <topology evidence="1">Peripheral membrane protein</topology>
    </subcellularLocation>
</comment>
<evidence type="ECO:0000256" key="6">
    <source>
        <dbReference type="ARBA" id="ARBA00046326"/>
    </source>
</evidence>
<dbReference type="InterPro" id="IPR016024">
    <property type="entry name" value="ARM-type_fold"/>
</dbReference>
<dbReference type="Proteomes" id="UP000243515">
    <property type="component" value="Unassembled WGS sequence"/>
</dbReference>
<name>A0A232M009_9EURO</name>
<dbReference type="InterPro" id="IPR007249">
    <property type="entry name" value="DOP1_N"/>
</dbReference>
<keyword evidence="3" id="KW-0653">Protein transport</keyword>
<evidence type="ECO:0000259" key="8">
    <source>
        <dbReference type="Pfam" id="PF04118"/>
    </source>
</evidence>
<dbReference type="Pfam" id="PF24597">
    <property type="entry name" value="TPR_DOP1_M"/>
    <property type="match status" value="1"/>
</dbReference>
<evidence type="ECO:0000256" key="3">
    <source>
        <dbReference type="ARBA" id="ARBA00022927"/>
    </source>
</evidence>
<keyword evidence="4" id="KW-0333">Golgi apparatus</keyword>
<dbReference type="InterPro" id="IPR056457">
    <property type="entry name" value="DOP1_C"/>
</dbReference>
<gene>
    <name evidence="11" type="ORF">Egran_02573</name>
</gene>
<dbReference type="Pfam" id="PF24598">
    <property type="entry name" value="DOP1_C"/>
    <property type="match status" value="1"/>
</dbReference>
<proteinExistence type="inferred from homology"/>
<keyword evidence="12" id="KW-1185">Reference proteome</keyword>
<accession>A0A232M009</accession>
<dbReference type="GO" id="GO:0005768">
    <property type="term" value="C:endosome"/>
    <property type="evidence" value="ECO:0007669"/>
    <property type="project" value="TreeGrafter"/>
</dbReference>
<dbReference type="SUPFAM" id="SSF48371">
    <property type="entry name" value="ARM repeat"/>
    <property type="match status" value="1"/>
</dbReference>
<feature type="domain" description="DOP1-like C-terminal" evidence="10">
    <location>
        <begin position="1373"/>
        <end position="1835"/>
    </location>
</feature>
<dbReference type="GO" id="GO:0000139">
    <property type="term" value="C:Golgi membrane"/>
    <property type="evidence" value="ECO:0007669"/>
    <property type="project" value="UniProtKB-SubCell"/>
</dbReference>
<dbReference type="PANTHER" id="PTHR14042:SF24">
    <property type="entry name" value="PROTEIN DOPEY-1 HOMOLOG"/>
    <property type="match status" value="1"/>
</dbReference>
<dbReference type="Pfam" id="PF04118">
    <property type="entry name" value="Dopey_N"/>
    <property type="match status" value="1"/>
</dbReference>
<evidence type="ECO:0000313" key="12">
    <source>
        <dbReference type="Proteomes" id="UP000243515"/>
    </source>
</evidence>
<comment type="caution">
    <text evidence="11">The sequence shown here is derived from an EMBL/GenBank/DDBJ whole genome shotgun (WGS) entry which is preliminary data.</text>
</comment>
<dbReference type="EMBL" id="NPHW01003395">
    <property type="protein sequence ID" value="OXV09664.1"/>
    <property type="molecule type" value="Genomic_DNA"/>
</dbReference>
<keyword evidence="2" id="KW-0813">Transport</keyword>
<evidence type="ECO:0000256" key="1">
    <source>
        <dbReference type="ARBA" id="ARBA00004395"/>
    </source>
</evidence>
<dbReference type="InterPro" id="IPR040314">
    <property type="entry name" value="DOP1"/>
</dbReference>
<protein>
    <submittedName>
        <fullName evidence="11">Uncharacterized protein</fullName>
    </submittedName>
</protein>
<feature type="domain" description="DOP1-like middle TPR" evidence="9">
    <location>
        <begin position="399"/>
        <end position="614"/>
    </location>
</feature>
<dbReference type="PANTHER" id="PTHR14042">
    <property type="entry name" value="DOPEY-RELATED"/>
    <property type="match status" value="1"/>
</dbReference>
<evidence type="ECO:0000313" key="11">
    <source>
        <dbReference type="EMBL" id="OXV09664.1"/>
    </source>
</evidence>
<sequence>MSLEPGVFSRANSPASSDSSSPRLRRAKGYEDGLKKDKSYRRYASSIERALSLFDTALQEWADYISFLSRLLKALQSHPPELPIVPHKVVVAKRLAQCLNPSLPSGVHQKALEVYAHIFSFIKPEGLSNDLALYLPGIAPTLSFASLSVRPLFLSLMETYILEVEPFAIRPALKAIILALLPGLEDETSEDFESTLRIVNQFRNVANQMDTRRPSNDMNGGGQYFWQCLFLASITNPSRRPGVLAYLNRHLPKLGVIDHKAAFLRKGDVQEIPADLLVTANSIISPEPGLLIRCFTTGLADEQVLVQRNFLDLLVTHLPLHSPILQFRITTDDFDKLVIAAAGVVTRRDMSLNRRLWAWLLGPEASGASIDHASPESARSLDRPRLVNSNVQELSQSQYFSRFGLQPLVRGILNMIRIEPASPLERTKPLRISLSLMDRWEVGGFVVPAVFLPIMRSILVFENVAPKSQFDEVFRSASAFFDGVESSLIFSELLHLVDIRLNSNLDEILSNLRLAHFIVANFNVREEEMLLMHVPLLILSILVKIDNLQSAGTESSSLDNSKAVAYHLVNVINQLVGFLPERAFLQKTADKSSAASSPVEISNVDILRRIHEFYDRSKDSFDLPPLPFTPKGLSELVLREGHSIAISALEGRGDVLPIKQGLNLFISLLKKVQKSRVLRDNTLYAALRNRSDFAEMELTTPVFSIVSSIAFAAATLHSLYITGYHITHEQMSDLIPILVRQVWAFLSPSSPKFHVEAVHCLWLLHSVSWTDHLVEASVTSMMITATPAKSAHLCSKEQAEKFFVLWNHSHHGSYEAPTASISEEQGPNGGQGRLAYQSSMLERPLFLVLDLLTQDSSESLHAIQEWLQDLPSINKLFYVVVSRLESLFERDSRNHGDNDAGVRPVSMDDFRECQYLFRTVSRILSSLSHAGWVAFISQSVSPFDKSRDASTSETTSDRKSFQTVIADACLAVICQGQTSSEDLDVEEVNLQQAALLLLRQLLLGLGAERLTESELSVTLIERLSIAVDQRSNNLQEAIIETLLVSLKIRFSRPLASPNSRRRRTSSRDTIMSTPLLSSSTDKVDKSQPTPVSPQPPTQLLDCLLKGISSPHSHGVLNKWIVLLCECLPIYAGTIFQILLTLVECFCKEIRSSYNCLQLVFKNTDNWFEDHSEHVTIALLTGLESCIATAHERLRLEEANSLVVRSPDHAQGFFGNMVSGVFTSDGNPGRHTANNRLTVLLCFQDAVRLCFSIWSWGAVGKGGTLADAESASSFQYTSLRMRNRSRRILEHLFTAEALECLETLIELWSKSAASEQGVATQIFNLLHTLDGARPKITIPALFNAIYSRTNPAALEPSRKSTMTSTIAGTELAAFLVTYARSLDDDVLDEIWIDCTTFLKDVLANPFPHRQILPRLVEFAAILGAKMENTTFGDDRRMRKDLGDLLLRLLTALFTSKPFGLSQDSSLSGRPSLEHDLSSIPNVGPDDILSILAMSLPSFIISLSESDRISTVMSSISTNVIGPLLRSRLFPNNINRNVLAILQQMSKVPAASKLWRKDIGDAFNDARFFCSQVDVVKAGWMGILRQWVLVDKDRLSELLSRLTPPTSAGIMFGVGASAARLEADRKAQLTLRRVSLLVLSAENDHFVGELSGLLQKLEDLLAATNVSSPSSATRAEIFLVFRSLILKTSTSQLAPMWPLVNLELQEAISAVIPRQQSELYNPYSLLQACKLLDTLLLLAPDDFQLQEWLFVTDTIDAVYPPGRWESVALVDEVSQSLGPRDVASPIGGDINEVPFGLKRPWLTSDRIRETAKDEIVDRVLKPFFDRLSIHAFESTYGMGIPDLEACQDDLLADLFNESTMVS</sequence>
<feature type="region of interest" description="Disordered" evidence="7">
    <location>
        <begin position="1056"/>
        <end position="1094"/>
    </location>
</feature>
<dbReference type="GO" id="GO:0006895">
    <property type="term" value="P:Golgi to endosome transport"/>
    <property type="evidence" value="ECO:0007669"/>
    <property type="project" value="InterPro"/>
</dbReference>
<reference evidence="11 12" key="1">
    <citation type="journal article" date="2015" name="Environ. Microbiol.">
        <title>Metagenome sequence of Elaphomyces granulatus from sporocarp tissue reveals Ascomycota ectomycorrhizal fingerprints of genome expansion and a Proteobacteria-rich microbiome.</title>
        <authorList>
            <person name="Quandt C.A."/>
            <person name="Kohler A."/>
            <person name="Hesse C.N."/>
            <person name="Sharpton T.J."/>
            <person name="Martin F."/>
            <person name="Spatafora J.W."/>
        </authorList>
    </citation>
    <scope>NUCLEOTIDE SEQUENCE [LARGE SCALE GENOMIC DNA]</scope>
    <source>
        <strain evidence="11 12">OSC145934</strain>
    </source>
</reference>
<evidence type="ECO:0000259" key="9">
    <source>
        <dbReference type="Pfam" id="PF24597"/>
    </source>
</evidence>